<evidence type="ECO:0000259" key="7">
    <source>
        <dbReference type="Pfam" id="PF20684"/>
    </source>
</evidence>
<evidence type="ECO:0000256" key="6">
    <source>
        <dbReference type="SAM" id="Phobius"/>
    </source>
</evidence>
<evidence type="ECO:0000313" key="8">
    <source>
        <dbReference type="EMBL" id="KAF2643575.1"/>
    </source>
</evidence>
<feature type="transmembrane region" description="Helical" evidence="6">
    <location>
        <begin position="156"/>
        <end position="173"/>
    </location>
</feature>
<gene>
    <name evidence="8" type="ORF">P280DRAFT_505673</name>
</gene>
<evidence type="ECO:0000256" key="2">
    <source>
        <dbReference type="ARBA" id="ARBA00022692"/>
    </source>
</evidence>
<dbReference type="PANTHER" id="PTHR33048:SF129">
    <property type="entry name" value="INTEGRAL MEMBRANE PROTEIN-RELATED"/>
    <property type="match status" value="1"/>
</dbReference>
<dbReference type="InterPro" id="IPR052337">
    <property type="entry name" value="SAT4-like"/>
</dbReference>
<feature type="transmembrane region" description="Helical" evidence="6">
    <location>
        <begin position="76"/>
        <end position="96"/>
    </location>
</feature>
<feature type="transmembrane region" description="Helical" evidence="6">
    <location>
        <begin position="120"/>
        <end position="144"/>
    </location>
</feature>
<evidence type="ECO:0000256" key="5">
    <source>
        <dbReference type="ARBA" id="ARBA00038359"/>
    </source>
</evidence>
<accession>A0A6A6S7E6</accession>
<evidence type="ECO:0000256" key="4">
    <source>
        <dbReference type="ARBA" id="ARBA00023136"/>
    </source>
</evidence>
<dbReference type="Proteomes" id="UP000799753">
    <property type="component" value="Unassembled WGS sequence"/>
</dbReference>
<keyword evidence="4 6" id="KW-0472">Membrane</keyword>
<dbReference type="Pfam" id="PF20684">
    <property type="entry name" value="Fung_rhodopsin"/>
    <property type="match status" value="1"/>
</dbReference>
<dbReference type="EMBL" id="MU006780">
    <property type="protein sequence ID" value="KAF2643575.1"/>
    <property type="molecule type" value="Genomic_DNA"/>
</dbReference>
<feature type="transmembrane region" description="Helical" evidence="6">
    <location>
        <begin position="43"/>
        <end position="64"/>
    </location>
</feature>
<dbReference type="OrthoDB" id="444631at2759"/>
<comment type="subcellular location">
    <subcellularLocation>
        <location evidence="1">Membrane</location>
        <topology evidence="1">Multi-pass membrane protein</topology>
    </subcellularLocation>
</comment>
<organism evidence="8 9">
    <name type="scientific">Massarina eburnea CBS 473.64</name>
    <dbReference type="NCBI Taxonomy" id="1395130"/>
    <lineage>
        <taxon>Eukaryota</taxon>
        <taxon>Fungi</taxon>
        <taxon>Dikarya</taxon>
        <taxon>Ascomycota</taxon>
        <taxon>Pezizomycotina</taxon>
        <taxon>Dothideomycetes</taxon>
        <taxon>Pleosporomycetidae</taxon>
        <taxon>Pleosporales</taxon>
        <taxon>Massarineae</taxon>
        <taxon>Massarinaceae</taxon>
        <taxon>Massarina</taxon>
    </lineage>
</organism>
<sequence>MDGPQEAFRHVVLRGLRLRQSGVVGAMPHFPPGYLEESRTTQILLGNILCQTVGTLFVLARAYSRIFLIGSWKSEDWVLVIGWLFATAYSICQYGQVAHGAGRHLAATTDMNVAITSQKYAFAAQLFLFEAIALPKLSICLSYLRIFYSDRIGRRLIQVLMGFLVMAMVPFFIESLFQCKPMHLYWTELRPAGKCLSDLSALYVSGSLNVAVDIALMSILIPRIMDLKLNSRQKGALIGIVALGSLAVVAGIVRMVRVGITLGKYTTGSFDPTWDSYDVSIWTSTEIYVSIICAAAPGVKPLISRVLPHVLGTTLHSRSHATGGNTTNQIELSSKFKRSTLTGTSTTGLSSVRGHYSEFGRGIDEESIGNNSEERQVQNVANGIIKKSEVTIHRSDRQEEK</sequence>
<proteinExistence type="inferred from homology"/>
<dbReference type="InterPro" id="IPR049326">
    <property type="entry name" value="Rhodopsin_dom_fungi"/>
</dbReference>
<dbReference type="GO" id="GO:0016020">
    <property type="term" value="C:membrane"/>
    <property type="evidence" value="ECO:0007669"/>
    <property type="project" value="UniProtKB-SubCell"/>
</dbReference>
<feature type="domain" description="Rhodopsin" evidence="7">
    <location>
        <begin position="60"/>
        <end position="305"/>
    </location>
</feature>
<keyword evidence="2 6" id="KW-0812">Transmembrane</keyword>
<name>A0A6A6S7E6_9PLEO</name>
<evidence type="ECO:0000256" key="1">
    <source>
        <dbReference type="ARBA" id="ARBA00004141"/>
    </source>
</evidence>
<evidence type="ECO:0000256" key="3">
    <source>
        <dbReference type="ARBA" id="ARBA00022989"/>
    </source>
</evidence>
<evidence type="ECO:0000313" key="9">
    <source>
        <dbReference type="Proteomes" id="UP000799753"/>
    </source>
</evidence>
<keyword evidence="9" id="KW-1185">Reference proteome</keyword>
<reference evidence="8" key="1">
    <citation type="journal article" date="2020" name="Stud. Mycol.">
        <title>101 Dothideomycetes genomes: a test case for predicting lifestyles and emergence of pathogens.</title>
        <authorList>
            <person name="Haridas S."/>
            <person name="Albert R."/>
            <person name="Binder M."/>
            <person name="Bloem J."/>
            <person name="Labutti K."/>
            <person name="Salamov A."/>
            <person name="Andreopoulos B."/>
            <person name="Baker S."/>
            <person name="Barry K."/>
            <person name="Bills G."/>
            <person name="Bluhm B."/>
            <person name="Cannon C."/>
            <person name="Castanera R."/>
            <person name="Culley D."/>
            <person name="Daum C."/>
            <person name="Ezra D."/>
            <person name="Gonzalez J."/>
            <person name="Henrissat B."/>
            <person name="Kuo A."/>
            <person name="Liang C."/>
            <person name="Lipzen A."/>
            <person name="Lutzoni F."/>
            <person name="Magnuson J."/>
            <person name="Mondo S."/>
            <person name="Nolan M."/>
            <person name="Ohm R."/>
            <person name="Pangilinan J."/>
            <person name="Park H.-J."/>
            <person name="Ramirez L."/>
            <person name="Alfaro M."/>
            <person name="Sun H."/>
            <person name="Tritt A."/>
            <person name="Yoshinaga Y."/>
            <person name="Zwiers L.-H."/>
            <person name="Turgeon B."/>
            <person name="Goodwin S."/>
            <person name="Spatafora J."/>
            <person name="Crous P."/>
            <person name="Grigoriev I."/>
        </authorList>
    </citation>
    <scope>NUCLEOTIDE SEQUENCE</scope>
    <source>
        <strain evidence="8">CBS 473.64</strain>
    </source>
</reference>
<comment type="similarity">
    <text evidence="5">Belongs to the SAT4 family.</text>
</comment>
<dbReference type="AlphaFoldDB" id="A0A6A6S7E6"/>
<feature type="transmembrane region" description="Helical" evidence="6">
    <location>
        <begin position="201"/>
        <end position="224"/>
    </location>
</feature>
<feature type="transmembrane region" description="Helical" evidence="6">
    <location>
        <begin position="236"/>
        <end position="256"/>
    </location>
</feature>
<dbReference type="PANTHER" id="PTHR33048">
    <property type="entry name" value="PTH11-LIKE INTEGRAL MEMBRANE PROTEIN (AFU_ORTHOLOGUE AFUA_5G11245)"/>
    <property type="match status" value="1"/>
</dbReference>
<protein>
    <recommendedName>
        <fullName evidence="7">Rhodopsin domain-containing protein</fullName>
    </recommendedName>
</protein>
<keyword evidence="3 6" id="KW-1133">Transmembrane helix</keyword>